<sequence>MENKLIVTSKEIENRIYNVRGKQVMLDTDLAGIYQVETKVFNQAVKRNAERFPENFCFQLTPEEWEVLRSQIVTLNAGRGQHRKYLPFVFTEQGVAMLSGVLKSAVAIQVSIEIMNAFVEMRKMLISNASLFHRLDKIELKQLEADQKFEEIFKALESDKLHSDKGIFYDGQIFDAYAFVSDIIRNAQRSIILIDNYVDDTVLTLLGKRGQSVSATIYTKSISNQLQLDLQRYNSQYPAIDIHVFIQAHDRFLIIDGTDLYHIGASLKDLGKKWFAFSRMDIEVGKMLQILNH</sequence>
<protein>
    <submittedName>
        <fullName evidence="2">ORF6N domain-containing protein</fullName>
    </submittedName>
</protein>
<evidence type="ECO:0000259" key="1">
    <source>
        <dbReference type="Pfam" id="PF10543"/>
    </source>
</evidence>
<feature type="domain" description="KilA-N DNA-binding" evidence="1">
    <location>
        <begin position="14"/>
        <end position="101"/>
    </location>
</feature>
<proteinExistence type="predicted"/>
<dbReference type="OrthoDB" id="9802752at2"/>
<evidence type="ECO:0000313" key="3">
    <source>
        <dbReference type="Proteomes" id="UP000315908"/>
    </source>
</evidence>
<organism evidence="2 3">
    <name type="scientific">Sphingobacterium siyangense</name>
    <dbReference type="NCBI Taxonomy" id="459529"/>
    <lineage>
        <taxon>Bacteria</taxon>
        <taxon>Pseudomonadati</taxon>
        <taxon>Bacteroidota</taxon>
        <taxon>Sphingobacteriia</taxon>
        <taxon>Sphingobacteriales</taxon>
        <taxon>Sphingobacteriaceae</taxon>
        <taxon>Sphingobacterium</taxon>
    </lineage>
</organism>
<dbReference type="Proteomes" id="UP000315908">
    <property type="component" value="Unassembled WGS sequence"/>
</dbReference>
<accession>A0A562MFV4</accession>
<dbReference type="InterPro" id="IPR018873">
    <property type="entry name" value="KilA-N_DNA-bd_domain"/>
</dbReference>
<name>A0A562MFV4_9SPHI</name>
<evidence type="ECO:0000313" key="2">
    <source>
        <dbReference type="EMBL" id="TWI18803.1"/>
    </source>
</evidence>
<dbReference type="RefSeq" id="WP_145328384.1">
    <property type="nucleotide sequence ID" value="NZ_VLKR01000015.1"/>
</dbReference>
<reference evidence="2 3" key="1">
    <citation type="journal article" date="2015" name="Stand. Genomic Sci.">
        <title>Genomic Encyclopedia of Bacterial and Archaeal Type Strains, Phase III: the genomes of soil and plant-associated and newly described type strains.</title>
        <authorList>
            <person name="Whitman W.B."/>
            <person name="Woyke T."/>
            <person name="Klenk H.P."/>
            <person name="Zhou Y."/>
            <person name="Lilburn T.G."/>
            <person name="Beck B.J."/>
            <person name="De Vos P."/>
            <person name="Vandamme P."/>
            <person name="Eisen J.A."/>
            <person name="Garrity G."/>
            <person name="Hugenholtz P."/>
            <person name="Kyrpides N.C."/>
        </authorList>
    </citation>
    <scope>NUCLEOTIDE SEQUENCE [LARGE SCALE GENOMIC DNA]</scope>
    <source>
        <strain evidence="2 3">CGMCC 1.6855</strain>
    </source>
</reference>
<dbReference type="AlphaFoldDB" id="A0A562MFV4"/>
<comment type="caution">
    <text evidence="2">The sequence shown here is derived from an EMBL/GenBank/DDBJ whole genome shotgun (WGS) entry which is preliminary data.</text>
</comment>
<dbReference type="Pfam" id="PF10543">
    <property type="entry name" value="ORF6N"/>
    <property type="match status" value="1"/>
</dbReference>
<gene>
    <name evidence="2" type="ORF">IQ31_02931</name>
</gene>
<dbReference type="EMBL" id="VLKR01000015">
    <property type="protein sequence ID" value="TWI18803.1"/>
    <property type="molecule type" value="Genomic_DNA"/>
</dbReference>